<dbReference type="SUPFAM" id="SSF51905">
    <property type="entry name" value="FAD/NAD(P)-binding domain"/>
    <property type="match status" value="1"/>
</dbReference>
<dbReference type="AlphaFoldDB" id="A0A9Q2ZM35"/>
<proteinExistence type="predicted"/>
<dbReference type="PANTHER" id="PTHR46865">
    <property type="entry name" value="OXIDOREDUCTASE-RELATED"/>
    <property type="match status" value="1"/>
</dbReference>
<dbReference type="Pfam" id="PF01494">
    <property type="entry name" value="FAD_binding_3"/>
    <property type="match status" value="1"/>
</dbReference>
<protein>
    <submittedName>
        <fullName evidence="2">FAD-dependent monooxygenase</fullName>
    </submittedName>
</protein>
<feature type="domain" description="FAD-binding" evidence="1">
    <location>
        <begin position="10"/>
        <end position="323"/>
    </location>
</feature>
<evidence type="ECO:0000313" key="3">
    <source>
        <dbReference type="Proteomes" id="UP000709437"/>
    </source>
</evidence>
<accession>A0A9Q2ZM35</accession>
<keyword evidence="2" id="KW-0560">Oxidoreductase</keyword>
<dbReference type="InterPro" id="IPR002938">
    <property type="entry name" value="FAD-bd"/>
</dbReference>
<dbReference type="Proteomes" id="UP000709437">
    <property type="component" value="Unassembled WGS sequence"/>
</dbReference>
<evidence type="ECO:0000259" key="1">
    <source>
        <dbReference type="Pfam" id="PF01494"/>
    </source>
</evidence>
<sequence length="423" mass="46110">MATTPHHRPRVLITGASIAGPALAWGLDRSGFDVTLLERSPEQRTTGQNIDVRGLGREVLERMGLRDTVMHHLTGEAGTRYVDEHGTPYATFPKTEGQDGPTAEIEILRGTFAGILVDALPDTVDRRYGDFIAGAEQDGTGVNVRYDSGAQERFDLVVVAEGRSSRTRRILFADETEYRDHGVSIAYGTLDRIGSDTDHWDWYTAPRGRVASIRPDNEGTIRASVSFESESMGFEQLPVDVQLRILRERFRGAGWQTGRILDGFSERSDEFYTQRMEQVVVSRWSKGRIALLGDAAWGSGPTGMGTTLSLVGAHILAGELARTVEPAVGADHGYSIPDAFARYEEMLRGYADSAQGLPPGGARLLHPSSKAGVRAVRAALRVASLGPVRGFAQKYLLTSEKHVPVLPHYPTLQGARKAAESIA</sequence>
<dbReference type="RefSeq" id="WP_214562471.1">
    <property type="nucleotide sequence ID" value="NZ_JAHEWX010000004.1"/>
</dbReference>
<evidence type="ECO:0000313" key="2">
    <source>
        <dbReference type="EMBL" id="MBT1541099.1"/>
    </source>
</evidence>
<dbReference type="GO" id="GO:0004497">
    <property type="term" value="F:monooxygenase activity"/>
    <property type="evidence" value="ECO:0007669"/>
    <property type="project" value="UniProtKB-KW"/>
</dbReference>
<dbReference type="Gene3D" id="3.50.50.60">
    <property type="entry name" value="FAD/NAD(P)-binding domain"/>
    <property type="match status" value="1"/>
</dbReference>
<organism evidence="2 3">
    <name type="scientific">Curtobacterium flaccumfaciens pv. flaccumfaciens</name>
    <dbReference type="NCBI Taxonomy" id="138532"/>
    <lineage>
        <taxon>Bacteria</taxon>
        <taxon>Bacillati</taxon>
        <taxon>Actinomycetota</taxon>
        <taxon>Actinomycetes</taxon>
        <taxon>Micrococcales</taxon>
        <taxon>Microbacteriaceae</taxon>
        <taxon>Curtobacterium</taxon>
    </lineage>
</organism>
<dbReference type="EMBL" id="JAHEWX010000004">
    <property type="protein sequence ID" value="MBT1541099.1"/>
    <property type="molecule type" value="Genomic_DNA"/>
</dbReference>
<keyword evidence="2" id="KW-0503">Monooxygenase</keyword>
<comment type="caution">
    <text evidence="2">The sequence shown here is derived from an EMBL/GenBank/DDBJ whole genome shotgun (WGS) entry which is preliminary data.</text>
</comment>
<dbReference type="PANTHER" id="PTHR46865:SF2">
    <property type="entry name" value="MONOOXYGENASE"/>
    <property type="match status" value="1"/>
</dbReference>
<dbReference type="InterPro" id="IPR051704">
    <property type="entry name" value="FAD_aromatic-hydroxylase"/>
</dbReference>
<gene>
    <name evidence="2" type="ORF">KK103_04935</name>
</gene>
<dbReference type="Gene3D" id="3.30.9.10">
    <property type="entry name" value="D-Amino Acid Oxidase, subunit A, domain 2"/>
    <property type="match status" value="1"/>
</dbReference>
<reference evidence="2" key="1">
    <citation type="submission" date="2021-05" db="EMBL/GenBank/DDBJ databases">
        <title>Whole genome sequence of Curtobacterium flaccumfaciens pv. flaccumfaciens strain CFBP 3417.</title>
        <authorList>
            <person name="Osdaghi E."/>
            <person name="Taghouti G."/>
            <person name="Portier P."/>
            <person name="Fazliarab A."/>
            <person name="Taghavi S.M."/>
            <person name="Briand M."/>
            <person name="Le-Saux M."/>
            <person name="Jacques M.-A."/>
        </authorList>
    </citation>
    <scope>NUCLEOTIDE SEQUENCE</scope>
    <source>
        <strain evidence="2">CFBP 3417</strain>
    </source>
</reference>
<name>A0A9Q2ZM35_9MICO</name>
<dbReference type="InterPro" id="IPR036188">
    <property type="entry name" value="FAD/NAD-bd_sf"/>
</dbReference>
<dbReference type="GO" id="GO:0071949">
    <property type="term" value="F:FAD binding"/>
    <property type="evidence" value="ECO:0007669"/>
    <property type="project" value="InterPro"/>
</dbReference>
<dbReference type="PRINTS" id="PR00420">
    <property type="entry name" value="RNGMNOXGNASE"/>
</dbReference>